<proteinExistence type="inferred from homology"/>
<comment type="caution">
    <text evidence="15">The sequence shown here is derived from an EMBL/GenBank/DDBJ whole genome shotgun (WGS) entry which is preliminary data.</text>
</comment>
<reference evidence="15" key="1">
    <citation type="submission" date="2019-04" db="EMBL/GenBank/DDBJ databases">
        <title>Genome assembly of Zosterops borbonicus 15179.</title>
        <authorList>
            <person name="Leroy T."/>
            <person name="Anselmetti Y."/>
            <person name="Tilak M.-K."/>
            <person name="Nabholz B."/>
        </authorList>
    </citation>
    <scope>NUCLEOTIDE SEQUENCE</scope>
    <source>
        <strain evidence="15">HGM_15179</strain>
        <tissue evidence="15">Muscle</tissue>
    </source>
</reference>
<evidence type="ECO:0000259" key="14">
    <source>
        <dbReference type="SMART" id="SM00736"/>
    </source>
</evidence>
<evidence type="ECO:0000256" key="9">
    <source>
        <dbReference type="ARBA" id="ARBA00023136"/>
    </source>
</evidence>
<keyword evidence="11" id="KW-0206">Cytoskeleton</keyword>
<feature type="domain" description="Dystroglycan-type cadherin-like" evidence="14">
    <location>
        <begin position="22"/>
        <end position="124"/>
    </location>
</feature>
<dbReference type="GO" id="GO:0005856">
    <property type="term" value="C:cytoskeleton"/>
    <property type="evidence" value="ECO:0007669"/>
    <property type="project" value="UniProtKB-SubCell"/>
</dbReference>
<evidence type="ECO:0000313" key="15">
    <source>
        <dbReference type="EMBL" id="TRZ10627.1"/>
    </source>
</evidence>
<sequence>MTLRAERTRNEMTEPRVLPELRLSAETGTIFVHELERELFLEAFEEEDDDAPVTFRAHLWDHPDLPRWLRFIQRGPTQPGFLYGCPLDSELGTHNLQVLGYNRRTFGTVSQRLVISVTPAPGGDAPFQAEFVVGDRNVEELLPEGSREMFLRGSAGVWDRGDLHVINVTSALDRGGRVPLPIEGRKEGVYVLVGSHSPFSPCLLSAVSPQSRSRCQRGQRPLASCYDTFAPHFSIRWCALSLRQVQPIPTTPGPVRGSGVLEEGADFEPPSPAEPQGMVPDFLVTLLVPLAVAALLLLLLGHLMCCRREGLEKRDLQTSDLQLFHHSSIAGDTRELRAMAGSRDVPRPLSTLPMFNVRTGQRHDPMGSARAPLLPP</sequence>
<dbReference type="InterPro" id="IPR006644">
    <property type="entry name" value="Cadg"/>
</dbReference>
<name>A0A8K1G2V3_9PASS</name>
<dbReference type="InterPro" id="IPR048346">
    <property type="entry name" value="Sarcoglycan_N"/>
</dbReference>
<dbReference type="InterPro" id="IPR048347">
    <property type="entry name" value="Sarcoglycan_C"/>
</dbReference>
<accession>A0A8K1G2V3</accession>
<dbReference type="SMART" id="SM00736">
    <property type="entry name" value="CADG"/>
    <property type="match status" value="1"/>
</dbReference>
<keyword evidence="9 13" id="KW-0472">Membrane</keyword>
<dbReference type="GO" id="GO:0016012">
    <property type="term" value="C:sarcoglycan complex"/>
    <property type="evidence" value="ECO:0007669"/>
    <property type="project" value="InterPro"/>
</dbReference>
<keyword evidence="5" id="KW-1003">Cell membrane</keyword>
<keyword evidence="16" id="KW-1185">Reference proteome</keyword>
<dbReference type="PANTHER" id="PTHR10132:SF16">
    <property type="entry name" value="ALPHA-SARCOGLYCAN"/>
    <property type="match status" value="1"/>
</dbReference>
<keyword evidence="7 13" id="KW-0812">Transmembrane</keyword>
<dbReference type="GO" id="GO:0042383">
    <property type="term" value="C:sarcolemma"/>
    <property type="evidence" value="ECO:0007669"/>
    <property type="project" value="UniProtKB-SubCell"/>
</dbReference>
<gene>
    <name evidence="15" type="ORF">HGM15179_016468</name>
</gene>
<evidence type="ECO:0000256" key="2">
    <source>
        <dbReference type="ARBA" id="ARBA00004245"/>
    </source>
</evidence>
<comment type="subcellular location">
    <subcellularLocation>
        <location evidence="3">Cell membrane</location>
        <location evidence="3">Sarcolemma</location>
        <topology evidence="3">Single-pass membrane protein</topology>
    </subcellularLocation>
    <subcellularLocation>
        <location evidence="2">Cytoplasm</location>
        <location evidence="2">Cytoskeleton</location>
    </subcellularLocation>
</comment>
<evidence type="ECO:0000256" key="3">
    <source>
        <dbReference type="ARBA" id="ARBA00004513"/>
    </source>
</evidence>
<evidence type="ECO:0000256" key="1">
    <source>
        <dbReference type="ARBA" id="ARBA00002860"/>
    </source>
</evidence>
<comment type="similarity">
    <text evidence="4">Belongs to the sarcoglycan alpha/epsilon family.</text>
</comment>
<protein>
    <recommendedName>
        <fullName evidence="14">Dystroglycan-type cadherin-like domain-containing protein</fullName>
    </recommendedName>
</protein>
<feature type="transmembrane region" description="Helical" evidence="13">
    <location>
        <begin position="282"/>
        <end position="305"/>
    </location>
</feature>
<evidence type="ECO:0000256" key="6">
    <source>
        <dbReference type="ARBA" id="ARBA00022490"/>
    </source>
</evidence>
<dbReference type="EMBL" id="SWJQ01000825">
    <property type="protein sequence ID" value="TRZ10627.1"/>
    <property type="molecule type" value="Genomic_DNA"/>
</dbReference>
<dbReference type="AlphaFoldDB" id="A0A8K1G2V3"/>
<evidence type="ECO:0000256" key="7">
    <source>
        <dbReference type="ARBA" id="ARBA00022692"/>
    </source>
</evidence>
<evidence type="ECO:0000256" key="10">
    <source>
        <dbReference type="ARBA" id="ARBA00023180"/>
    </source>
</evidence>
<keyword evidence="6" id="KW-0963">Cytoplasm</keyword>
<evidence type="ECO:0000313" key="16">
    <source>
        <dbReference type="Proteomes" id="UP000796761"/>
    </source>
</evidence>
<dbReference type="PANTHER" id="PTHR10132">
    <property type="entry name" value="ALPHA-/EPSILON-SARCOGLYCAN FAMILY MEMBER"/>
    <property type="match status" value="1"/>
</dbReference>
<feature type="region of interest" description="Disordered" evidence="12">
    <location>
        <begin position="357"/>
        <end position="376"/>
    </location>
</feature>
<dbReference type="Pfam" id="PF05510">
    <property type="entry name" value="Sarcoglycan_2"/>
    <property type="match status" value="1"/>
</dbReference>
<dbReference type="SUPFAM" id="SSF49313">
    <property type="entry name" value="Cadherin-like"/>
    <property type="match status" value="1"/>
</dbReference>
<dbReference type="GO" id="GO:0005509">
    <property type="term" value="F:calcium ion binding"/>
    <property type="evidence" value="ECO:0007669"/>
    <property type="project" value="InterPro"/>
</dbReference>
<evidence type="ECO:0000256" key="13">
    <source>
        <dbReference type="SAM" id="Phobius"/>
    </source>
</evidence>
<dbReference type="OrthoDB" id="10019906at2759"/>
<evidence type="ECO:0000256" key="12">
    <source>
        <dbReference type="SAM" id="MobiDB-lite"/>
    </source>
</evidence>
<dbReference type="Pfam" id="PF20989">
    <property type="entry name" value="Sarcoglycan_2_C"/>
    <property type="match status" value="1"/>
</dbReference>
<organism evidence="15 16">
    <name type="scientific">Zosterops borbonicus</name>
    <dbReference type="NCBI Taxonomy" id="364589"/>
    <lineage>
        <taxon>Eukaryota</taxon>
        <taxon>Metazoa</taxon>
        <taxon>Chordata</taxon>
        <taxon>Craniata</taxon>
        <taxon>Vertebrata</taxon>
        <taxon>Euteleostomi</taxon>
        <taxon>Archelosauria</taxon>
        <taxon>Archosauria</taxon>
        <taxon>Dinosauria</taxon>
        <taxon>Saurischia</taxon>
        <taxon>Theropoda</taxon>
        <taxon>Coelurosauria</taxon>
        <taxon>Aves</taxon>
        <taxon>Neognathae</taxon>
        <taxon>Neoaves</taxon>
        <taxon>Telluraves</taxon>
        <taxon>Australaves</taxon>
        <taxon>Passeriformes</taxon>
        <taxon>Sylvioidea</taxon>
        <taxon>Zosteropidae</taxon>
        <taxon>Zosterops</taxon>
    </lineage>
</organism>
<keyword evidence="10" id="KW-0325">Glycoprotein</keyword>
<comment type="function">
    <text evidence="1">Component of the sarcoglycan complex, a subcomplex of the dystrophin-glycoprotein complex which forms a link between the F-actin cytoskeleton and the extracellular matrix.</text>
</comment>
<evidence type="ECO:0000256" key="8">
    <source>
        <dbReference type="ARBA" id="ARBA00022989"/>
    </source>
</evidence>
<evidence type="ECO:0000256" key="5">
    <source>
        <dbReference type="ARBA" id="ARBA00022475"/>
    </source>
</evidence>
<keyword evidence="8 13" id="KW-1133">Transmembrane helix</keyword>
<evidence type="ECO:0000256" key="11">
    <source>
        <dbReference type="ARBA" id="ARBA00023212"/>
    </source>
</evidence>
<feature type="region of interest" description="Disordered" evidence="12">
    <location>
        <begin position="251"/>
        <end position="273"/>
    </location>
</feature>
<dbReference type="InterPro" id="IPR015919">
    <property type="entry name" value="Cadherin-like_sf"/>
</dbReference>
<dbReference type="Proteomes" id="UP000796761">
    <property type="component" value="Unassembled WGS sequence"/>
</dbReference>
<dbReference type="InterPro" id="IPR008908">
    <property type="entry name" value="Sarcoglycan_alpha/epsilon"/>
</dbReference>
<evidence type="ECO:0000256" key="4">
    <source>
        <dbReference type="ARBA" id="ARBA00007721"/>
    </source>
</evidence>